<dbReference type="EMBL" id="PFSJ01000022">
    <property type="protein sequence ID" value="PJC23552.1"/>
    <property type="molecule type" value="Genomic_DNA"/>
</dbReference>
<dbReference type="NCBIfam" id="TIGR00649">
    <property type="entry name" value="MG423"/>
    <property type="match status" value="1"/>
</dbReference>
<dbReference type="InterPro" id="IPR004613">
    <property type="entry name" value="RNase_J"/>
</dbReference>
<dbReference type="PANTHER" id="PTHR43694">
    <property type="entry name" value="RIBONUCLEASE J"/>
    <property type="match status" value="1"/>
</dbReference>
<dbReference type="Pfam" id="PF12706">
    <property type="entry name" value="Lactamase_B_2"/>
    <property type="match status" value="1"/>
</dbReference>
<dbReference type="GO" id="GO:0004527">
    <property type="term" value="F:exonuclease activity"/>
    <property type="evidence" value="ECO:0007669"/>
    <property type="project" value="UniProtKB-KW"/>
</dbReference>
<keyword evidence="1" id="KW-0963">Cytoplasm</keyword>
<dbReference type="AlphaFoldDB" id="A0A2M8ELD7"/>
<protein>
    <recommendedName>
        <fullName evidence="8">Metallo-beta-lactamase domain-containing protein</fullName>
    </recommendedName>
</protein>
<evidence type="ECO:0000256" key="4">
    <source>
        <dbReference type="ARBA" id="ARBA00022801"/>
    </source>
</evidence>
<dbReference type="PANTHER" id="PTHR43694:SF1">
    <property type="entry name" value="RIBONUCLEASE J"/>
    <property type="match status" value="1"/>
</dbReference>
<dbReference type="Gene3D" id="3.10.20.580">
    <property type="match status" value="1"/>
</dbReference>
<evidence type="ECO:0000256" key="5">
    <source>
        <dbReference type="ARBA" id="ARBA00022833"/>
    </source>
</evidence>
<dbReference type="InterPro" id="IPR042173">
    <property type="entry name" value="RNase_J_2"/>
</dbReference>
<dbReference type="SMART" id="SM00849">
    <property type="entry name" value="Lactamase_B"/>
    <property type="match status" value="1"/>
</dbReference>
<dbReference type="InterPro" id="IPR001279">
    <property type="entry name" value="Metallo-B-lactamas"/>
</dbReference>
<evidence type="ECO:0000256" key="7">
    <source>
        <dbReference type="ARBA" id="ARBA00022884"/>
    </source>
</evidence>
<keyword evidence="5" id="KW-0862">Zinc</keyword>
<dbReference type="Gene3D" id="3.40.50.10710">
    <property type="entry name" value="Metallo-hydrolase/oxidoreductase"/>
    <property type="match status" value="1"/>
</dbReference>
<reference evidence="10" key="1">
    <citation type="submission" date="2017-09" db="EMBL/GenBank/DDBJ databases">
        <title>Depth-based differentiation of microbial function through sediment-hosted aquifers and enrichment of novel symbionts in the deep terrestrial subsurface.</title>
        <authorList>
            <person name="Probst A.J."/>
            <person name="Ladd B."/>
            <person name="Jarett J.K."/>
            <person name="Geller-Mcgrath D.E."/>
            <person name="Sieber C.M.K."/>
            <person name="Emerson J.B."/>
            <person name="Anantharaman K."/>
            <person name="Thomas B.C."/>
            <person name="Malmstrom R."/>
            <person name="Stieglmeier M."/>
            <person name="Klingl A."/>
            <person name="Woyke T."/>
            <person name="Ryan C.M."/>
            <person name="Banfield J.F."/>
        </authorList>
    </citation>
    <scope>NUCLEOTIDE SEQUENCE [LARGE SCALE GENOMIC DNA]</scope>
</reference>
<evidence type="ECO:0000256" key="2">
    <source>
        <dbReference type="ARBA" id="ARBA00022722"/>
    </source>
</evidence>
<organism evidence="9 10">
    <name type="scientific">candidate division WWE3 bacterium CG_4_9_14_0_2_um_filter_35_11</name>
    <dbReference type="NCBI Taxonomy" id="1975077"/>
    <lineage>
        <taxon>Bacteria</taxon>
        <taxon>Katanobacteria</taxon>
    </lineage>
</organism>
<dbReference type="Pfam" id="PF07521">
    <property type="entry name" value="RMMBL"/>
    <property type="match status" value="1"/>
</dbReference>
<dbReference type="Gene3D" id="3.60.15.10">
    <property type="entry name" value="Ribonuclease Z/Hydroxyacylglutathione hydrolase-like"/>
    <property type="match status" value="1"/>
</dbReference>
<gene>
    <name evidence="9" type="ORF">CO058_03010</name>
</gene>
<evidence type="ECO:0000259" key="8">
    <source>
        <dbReference type="SMART" id="SM00849"/>
    </source>
</evidence>
<evidence type="ECO:0000256" key="1">
    <source>
        <dbReference type="ARBA" id="ARBA00022490"/>
    </source>
</evidence>
<proteinExistence type="predicted"/>
<evidence type="ECO:0000313" key="9">
    <source>
        <dbReference type="EMBL" id="PJC23552.1"/>
    </source>
</evidence>
<sequence length="549" mass="60963">MNISERPSLKIIPIGGTTTVQKNMYVYECGNDILVMDCGIGFPDMETPGVDVTIPDFTYVLENRHKVRGVVITHGHEDHRGSLPYLLQEHKFDVYAVPFVKALIEKSLEEYTSLGDYKVKPFDPNQSFQLGCFRLTPFRVNHSIPDTLGFAIDTPQGRVFHNSDFKFDWSPVMDKPFDVQKAARLAGEPPEGVLALLSDCLGSTSEGFTESESKIQETFETVLKDSVGKQVFITTISSNISRIQQAINAAEKFGRKVVLSGRSIRNTIEIAQQMGYIKEAKNTIIDESDAHKHNQETLVYVITGCYGQKEAGLWRVALGEHKNIVLSEKSVVIFSADPIPNSVATVNALIDELYLKGVDVYYSEIQDDLHVSGHGGQGDMVLLANLVRPKYFIPIGGSIKHMRAYANLIDSHGFDKRNVAQLLDGQSIVFKDGKAQLGDRLKLKEVYVDGNLVGDVGASVLKDRIQMANHGMVAVVIQGQNIELITRGFVFIKGSKKLLESAKNTIRKSLSEKKDIRKIENKLQQFLYKETGREPIVVVTIANGKTTSP</sequence>
<dbReference type="CDD" id="cd07714">
    <property type="entry name" value="RNaseJ_MBL-fold"/>
    <property type="match status" value="1"/>
</dbReference>
<dbReference type="Pfam" id="PF17770">
    <property type="entry name" value="RNase_J_C"/>
    <property type="match status" value="1"/>
</dbReference>
<dbReference type="Proteomes" id="UP000229756">
    <property type="component" value="Unassembled WGS sequence"/>
</dbReference>
<name>A0A2M8ELD7_UNCKA</name>
<keyword evidence="6" id="KW-0269">Exonuclease</keyword>
<evidence type="ECO:0000256" key="6">
    <source>
        <dbReference type="ARBA" id="ARBA00022839"/>
    </source>
</evidence>
<keyword evidence="2" id="KW-0540">Nuclease</keyword>
<keyword evidence="4" id="KW-0378">Hydrolase</keyword>
<accession>A0A2M8ELD7</accession>
<dbReference type="InterPro" id="IPR041636">
    <property type="entry name" value="RNase_J_C"/>
</dbReference>
<keyword evidence="3" id="KW-0479">Metal-binding</keyword>
<feature type="domain" description="Metallo-beta-lactamase" evidence="8">
    <location>
        <begin position="21"/>
        <end position="197"/>
    </location>
</feature>
<dbReference type="InterPro" id="IPR036866">
    <property type="entry name" value="RibonucZ/Hydroxyglut_hydro"/>
</dbReference>
<evidence type="ECO:0000313" key="10">
    <source>
        <dbReference type="Proteomes" id="UP000229756"/>
    </source>
</evidence>
<dbReference type="InterPro" id="IPR055132">
    <property type="entry name" value="RNase_J_b_CASP"/>
</dbReference>
<dbReference type="Pfam" id="PF22505">
    <property type="entry name" value="RNase_J_b_CASP"/>
    <property type="match status" value="1"/>
</dbReference>
<dbReference type="GO" id="GO:0046872">
    <property type="term" value="F:metal ion binding"/>
    <property type="evidence" value="ECO:0007669"/>
    <property type="project" value="UniProtKB-KW"/>
</dbReference>
<keyword evidence="7" id="KW-0694">RNA-binding</keyword>
<dbReference type="GO" id="GO:0003723">
    <property type="term" value="F:RNA binding"/>
    <property type="evidence" value="ECO:0007669"/>
    <property type="project" value="UniProtKB-KW"/>
</dbReference>
<dbReference type="InterPro" id="IPR011108">
    <property type="entry name" value="RMMBL"/>
</dbReference>
<dbReference type="SUPFAM" id="SSF56281">
    <property type="entry name" value="Metallo-hydrolase/oxidoreductase"/>
    <property type="match status" value="1"/>
</dbReference>
<evidence type="ECO:0000256" key="3">
    <source>
        <dbReference type="ARBA" id="ARBA00022723"/>
    </source>
</evidence>
<comment type="caution">
    <text evidence="9">The sequence shown here is derived from an EMBL/GenBank/DDBJ whole genome shotgun (WGS) entry which is preliminary data.</text>
</comment>